<dbReference type="PANTHER" id="PTHR11360:SF93">
    <property type="entry name" value="MONOCARBOXYLATE TRANSPORTER 7-LIKE PROTEIN"/>
    <property type="match status" value="1"/>
</dbReference>
<dbReference type="eggNOG" id="KOG2504">
    <property type="taxonomic scope" value="Eukaryota"/>
</dbReference>
<dbReference type="HOGENOM" id="CLU_020650_1_0_1"/>
<feature type="transmembrane region" description="Helical" evidence="2">
    <location>
        <begin position="197"/>
        <end position="218"/>
    </location>
</feature>
<feature type="transmembrane region" description="Helical" evidence="2">
    <location>
        <begin position="12"/>
        <end position="34"/>
    </location>
</feature>
<reference evidence="4" key="1">
    <citation type="submission" date="2011-05" db="EMBL/GenBank/DDBJ databases">
        <authorList>
            <person name="Richards S.R."/>
            <person name="Qu J."/>
            <person name="Jiang H."/>
            <person name="Jhangiani S.N."/>
            <person name="Agravi P."/>
            <person name="Goodspeed R."/>
            <person name="Gross S."/>
            <person name="Mandapat C."/>
            <person name="Jackson L."/>
            <person name="Mathew T."/>
            <person name="Pu L."/>
            <person name="Thornton R."/>
            <person name="Saada N."/>
            <person name="Wilczek-Boney K.B."/>
            <person name="Lee S."/>
            <person name="Kovar C."/>
            <person name="Wu Y."/>
            <person name="Scherer S.E."/>
            <person name="Worley K.C."/>
            <person name="Muzny D.M."/>
            <person name="Gibbs R."/>
        </authorList>
    </citation>
    <scope>NUCLEOTIDE SEQUENCE</scope>
    <source>
        <strain evidence="4">Brora</strain>
    </source>
</reference>
<dbReference type="InterPro" id="IPR011701">
    <property type="entry name" value="MFS"/>
</dbReference>
<sequence length="564" mass="62637">MLSYDKIHCTFAGWLGVMSLAISLFLAPFVVAFCRRKSTRLTAVFGGLVMALACLFTSFAQQMHQVFFSYGVVMGIGVGLTRETSNLMVGQYFKRRREFIEIIVQSGGGIGIALFSVFLKESINSIGWRLGLQAVTGTLFLCFILGIFYRSASLYHPQRRAILHLKSQKRKIKDKSKKDDKPSYCDFTALRTRTLQIIMLSAATSALGLYTPLFFLILQGTEEGLEASTLILLQTFVGFAFAVGCVAFGLVVVRQSEQCMISRQYLCQTSLFGLGVSILALTAVQGYHGYVVFVWIYGIFLGGYHYTLKMFTLERARARFFSRAWGFVQWAQAVPVLIGVPISGYINDSSYGPKSGYYLSCTFTLAGASSLFLLNLYKRSVRRQDATVSFGSVESRGSSSAIPQLDDDEDDEGNINRRHDPRLAKSISFATSVDVIDGKRPDCLTCISEEGLAALGELYGREEITSCNKVEKYLLISEYKNNLMEETRIDQPTPSPPPPPLQLACPAHGNPDQAELARNLPCRISQRNRLRSSITVVEEMTTSMKSKGIFPDSTHRCTQSLVLI</sequence>
<feature type="transmembrane region" description="Helical" evidence="2">
    <location>
        <begin position="320"/>
        <end position="345"/>
    </location>
</feature>
<dbReference type="PhylomeDB" id="T1J6X6"/>
<feature type="transmembrane region" description="Helical" evidence="2">
    <location>
        <begin position="230"/>
        <end position="253"/>
    </location>
</feature>
<feature type="transmembrane region" description="Helical" evidence="2">
    <location>
        <begin position="265"/>
        <end position="284"/>
    </location>
</feature>
<keyword evidence="2" id="KW-0472">Membrane</keyword>
<feature type="transmembrane region" description="Helical" evidence="2">
    <location>
        <begin position="290"/>
        <end position="308"/>
    </location>
</feature>
<evidence type="ECO:0000256" key="1">
    <source>
        <dbReference type="SAM" id="MobiDB-lite"/>
    </source>
</evidence>
<feature type="transmembrane region" description="Helical" evidence="2">
    <location>
        <begin position="102"/>
        <end position="119"/>
    </location>
</feature>
<dbReference type="InterPro" id="IPR050327">
    <property type="entry name" value="Proton-linked_MCT"/>
</dbReference>
<dbReference type="GO" id="GO:0022857">
    <property type="term" value="F:transmembrane transporter activity"/>
    <property type="evidence" value="ECO:0007669"/>
    <property type="project" value="InterPro"/>
</dbReference>
<evidence type="ECO:0000313" key="3">
    <source>
        <dbReference type="EnsemblMetazoa" id="SMAR009405-PA"/>
    </source>
</evidence>
<evidence type="ECO:0000313" key="4">
    <source>
        <dbReference type="Proteomes" id="UP000014500"/>
    </source>
</evidence>
<evidence type="ECO:0000256" key="2">
    <source>
        <dbReference type="SAM" id="Phobius"/>
    </source>
</evidence>
<evidence type="ECO:0008006" key="5">
    <source>
        <dbReference type="Google" id="ProtNLM"/>
    </source>
</evidence>
<organism evidence="3 4">
    <name type="scientific">Strigamia maritima</name>
    <name type="common">European centipede</name>
    <name type="synonym">Geophilus maritimus</name>
    <dbReference type="NCBI Taxonomy" id="126957"/>
    <lineage>
        <taxon>Eukaryota</taxon>
        <taxon>Metazoa</taxon>
        <taxon>Ecdysozoa</taxon>
        <taxon>Arthropoda</taxon>
        <taxon>Myriapoda</taxon>
        <taxon>Chilopoda</taxon>
        <taxon>Pleurostigmophora</taxon>
        <taxon>Geophilomorpha</taxon>
        <taxon>Linotaeniidae</taxon>
        <taxon>Strigamia</taxon>
    </lineage>
</organism>
<dbReference type="Gene3D" id="1.20.1250.20">
    <property type="entry name" value="MFS general substrate transporter like domains"/>
    <property type="match status" value="1"/>
</dbReference>
<reference evidence="3" key="2">
    <citation type="submission" date="2015-02" db="UniProtKB">
        <authorList>
            <consortium name="EnsemblMetazoa"/>
        </authorList>
    </citation>
    <scope>IDENTIFICATION</scope>
</reference>
<feature type="transmembrane region" description="Helical" evidence="2">
    <location>
        <begin position="131"/>
        <end position="149"/>
    </location>
</feature>
<dbReference type="Pfam" id="PF07690">
    <property type="entry name" value="MFS_1"/>
    <property type="match status" value="1"/>
</dbReference>
<name>T1J6X6_STRMM</name>
<accession>T1J6X6</accession>
<keyword evidence="2" id="KW-1133">Transmembrane helix</keyword>
<keyword evidence="4" id="KW-1185">Reference proteome</keyword>
<dbReference type="STRING" id="126957.T1J6X6"/>
<dbReference type="EnsemblMetazoa" id="SMAR009405-RA">
    <property type="protein sequence ID" value="SMAR009405-PA"/>
    <property type="gene ID" value="SMAR009405"/>
</dbReference>
<protein>
    <recommendedName>
        <fullName evidence="5">Major facilitator superfamily (MFS) profile domain-containing protein</fullName>
    </recommendedName>
</protein>
<dbReference type="OMA" id="CSANTIV"/>
<dbReference type="Proteomes" id="UP000014500">
    <property type="component" value="Unassembled WGS sequence"/>
</dbReference>
<feature type="transmembrane region" description="Helical" evidence="2">
    <location>
        <begin position="41"/>
        <end position="59"/>
    </location>
</feature>
<keyword evidence="2" id="KW-0812">Transmembrane</keyword>
<feature type="region of interest" description="Disordered" evidence="1">
    <location>
        <begin position="392"/>
        <end position="419"/>
    </location>
</feature>
<dbReference type="SUPFAM" id="SSF103473">
    <property type="entry name" value="MFS general substrate transporter"/>
    <property type="match status" value="1"/>
</dbReference>
<dbReference type="AlphaFoldDB" id="T1J6X6"/>
<dbReference type="InterPro" id="IPR036259">
    <property type="entry name" value="MFS_trans_sf"/>
</dbReference>
<feature type="transmembrane region" description="Helical" evidence="2">
    <location>
        <begin position="357"/>
        <end position="377"/>
    </location>
</feature>
<proteinExistence type="predicted"/>
<feature type="transmembrane region" description="Helical" evidence="2">
    <location>
        <begin position="65"/>
        <end position="81"/>
    </location>
</feature>
<dbReference type="EMBL" id="JH431897">
    <property type="status" value="NOT_ANNOTATED_CDS"/>
    <property type="molecule type" value="Genomic_DNA"/>
</dbReference>
<dbReference type="PANTHER" id="PTHR11360">
    <property type="entry name" value="MONOCARBOXYLATE TRANSPORTER"/>
    <property type="match status" value="1"/>
</dbReference>